<gene>
    <name evidence="1" type="ORF">BMIN_1102</name>
</gene>
<dbReference type="STRING" id="1693.BMIN_1102"/>
<dbReference type="PANTHER" id="PTHR36456:SF1">
    <property type="entry name" value="UPF0232 PROTEIN SCO3875"/>
    <property type="match status" value="1"/>
</dbReference>
<dbReference type="RefSeq" id="WP_022861809.1">
    <property type="nucleotide sequence ID" value="NZ_JGZD01000001.1"/>
</dbReference>
<dbReference type="PANTHER" id="PTHR36456">
    <property type="entry name" value="UPF0232 PROTEIN SCO3875"/>
    <property type="match status" value="1"/>
</dbReference>
<evidence type="ECO:0000313" key="2">
    <source>
        <dbReference type="Proteomes" id="UP000029014"/>
    </source>
</evidence>
<dbReference type="EMBL" id="JGZD01000001">
    <property type="protein sequence ID" value="KFI74203.1"/>
    <property type="molecule type" value="Genomic_DNA"/>
</dbReference>
<accession>A0A087BT53</accession>
<dbReference type="InterPro" id="IPR007922">
    <property type="entry name" value="DciA-like"/>
</dbReference>
<sequence>MTVPCGEALGLDPRRLPAEVFHRVITYAQKAGTTQAREEAAWNSFGQPGRDPGLVGDIAVVMAHKDGWDAHLQMARLRNGWSGIVGEDIARRTTVVSLEEGVLTIRAESTVWSTQLSFMAPQFLDVLSSRLPDLGIRRIVVTGPRPDHGRRGMRYVGRKR</sequence>
<dbReference type="eggNOG" id="COG5512">
    <property type="taxonomic scope" value="Bacteria"/>
</dbReference>
<protein>
    <submittedName>
        <fullName evidence="1">Zn-ribbon-containing RNA-binding protein</fullName>
    </submittedName>
</protein>
<dbReference type="AlphaFoldDB" id="A0A087BT53"/>
<evidence type="ECO:0000313" key="1">
    <source>
        <dbReference type="EMBL" id="KFI74203.1"/>
    </source>
</evidence>
<reference evidence="1 2" key="1">
    <citation type="submission" date="2014-03" db="EMBL/GenBank/DDBJ databases">
        <title>Genomics of Bifidobacteria.</title>
        <authorList>
            <person name="Ventura M."/>
            <person name="Milani C."/>
            <person name="Lugli G.A."/>
        </authorList>
    </citation>
    <scope>NUCLEOTIDE SEQUENCE [LARGE SCALE GENOMIC DNA]</scope>
    <source>
        <strain evidence="1 2">LMG 11592</strain>
    </source>
</reference>
<dbReference type="Pfam" id="PF05258">
    <property type="entry name" value="DciA"/>
    <property type="match status" value="1"/>
</dbReference>
<name>A0A087BT53_9BIFI</name>
<dbReference type="Proteomes" id="UP000029014">
    <property type="component" value="Unassembled WGS sequence"/>
</dbReference>
<proteinExistence type="predicted"/>
<keyword evidence="2" id="KW-1185">Reference proteome</keyword>
<comment type="caution">
    <text evidence="1">The sequence shown here is derived from an EMBL/GenBank/DDBJ whole genome shotgun (WGS) entry which is preliminary data.</text>
</comment>
<organism evidence="1 2">
    <name type="scientific">Bifidobacterium minimum</name>
    <dbReference type="NCBI Taxonomy" id="1693"/>
    <lineage>
        <taxon>Bacteria</taxon>
        <taxon>Bacillati</taxon>
        <taxon>Actinomycetota</taxon>
        <taxon>Actinomycetes</taxon>
        <taxon>Bifidobacteriales</taxon>
        <taxon>Bifidobacteriaceae</taxon>
        <taxon>Bifidobacterium</taxon>
    </lineage>
</organism>